<proteinExistence type="inferred from homology"/>
<evidence type="ECO:0000313" key="7">
    <source>
        <dbReference type="EMBL" id="KFO26653.1"/>
    </source>
</evidence>
<dbReference type="GO" id="GO:0016020">
    <property type="term" value="C:membrane"/>
    <property type="evidence" value="ECO:0007669"/>
    <property type="project" value="UniProtKB-SubCell"/>
</dbReference>
<evidence type="ECO:0000256" key="6">
    <source>
        <dbReference type="SAM" id="Phobius"/>
    </source>
</evidence>
<dbReference type="eggNOG" id="ENOG502QU0J">
    <property type="taxonomic scope" value="Eukaryota"/>
</dbReference>
<evidence type="ECO:0000256" key="2">
    <source>
        <dbReference type="ARBA" id="ARBA00006948"/>
    </source>
</evidence>
<dbReference type="PANTHER" id="PTHR16007:SF21">
    <property type="entry name" value="TRANSMEMBRANE PROTEIN 45A"/>
    <property type="match status" value="1"/>
</dbReference>
<evidence type="ECO:0000256" key="1">
    <source>
        <dbReference type="ARBA" id="ARBA00004141"/>
    </source>
</evidence>
<accession>A0A091D849</accession>
<comment type="subcellular location">
    <subcellularLocation>
        <location evidence="1">Membrane</location>
        <topology evidence="1">Multi-pass membrane protein</topology>
    </subcellularLocation>
</comment>
<dbReference type="InterPro" id="IPR006904">
    <property type="entry name" value="DUF716"/>
</dbReference>
<feature type="transmembrane region" description="Helical" evidence="6">
    <location>
        <begin position="229"/>
        <end position="250"/>
    </location>
</feature>
<protein>
    <submittedName>
        <fullName evidence="7">Transmembrane protein 45A</fullName>
    </submittedName>
</protein>
<reference evidence="7 8" key="1">
    <citation type="submission" date="2013-11" db="EMBL/GenBank/DDBJ databases">
        <title>The Damaraland mole rat (Fukomys damarensis) genome and evolution of African mole rats.</title>
        <authorList>
            <person name="Gladyshev V.N."/>
            <person name="Fang X."/>
        </authorList>
    </citation>
    <scope>NUCLEOTIDE SEQUENCE [LARGE SCALE GENOMIC DNA]</scope>
    <source>
        <tissue evidence="7">Liver</tissue>
    </source>
</reference>
<organism evidence="7 8">
    <name type="scientific">Fukomys damarensis</name>
    <name type="common">Damaraland mole rat</name>
    <name type="synonym">Cryptomys damarensis</name>
    <dbReference type="NCBI Taxonomy" id="885580"/>
    <lineage>
        <taxon>Eukaryota</taxon>
        <taxon>Metazoa</taxon>
        <taxon>Chordata</taxon>
        <taxon>Craniata</taxon>
        <taxon>Vertebrata</taxon>
        <taxon>Euteleostomi</taxon>
        <taxon>Mammalia</taxon>
        <taxon>Eutheria</taxon>
        <taxon>Euarchontoglires</taxon>
        <taxon>Glires</taxon>
        <taxon>Rodentia</taxon>
        <taxon>Hystricomorpha</taxon>
        <taxon>Bathyergidae</taxon>
        <taxon>Fukomys</taxon>
    </lineage>
</organism>
<gene>
    <name evidence="7" type="ORF">H920_11937</name>
</gene>
<evidence type="ECO:0000313" key="8">
    <source>
        <dbReference type="Proteomes" id="UP000028990"/>
    </source>
</evidence>
<dbReference type="Pfam" id="PF04819">
    <property type="entry name" value="DUF716"/>
    <property type="match status" value="1"/>
</dbReference>
<feature type="transmembrane region" description="Helical" evidence="6">
    <location>
        <begin position="140"/>
        <end position="163"/>
    </location>
</feature>
<keyword evidence="3 6" id="KW-0812">Transmembrane</keyword>
<evidence type="ECO:0000256" key="5">
    <source>
        <dbReference type="ARBA" id="ARBA00023136"/>
    </source>
</evidence>
<feature type="transmembrane region" description="Helical" evidence="6">
    <location>
        <begin position="101"/>
        <end position="120"/>
    </location>
</feature>
<keyword evidence="8" id="KW-1185">Reference proteome</keyword>
<feature type="transmembrane region" description="Helical" evidence="6">
    <location>
        <begin position="266"/>
        <end position="290"/>
    </location>
</feature>
<evidence type="ECO:0000256" key="3">
    <source>
        <dbReference type="ARBA" id="ARBA00022692"/>
    </source>
</evidence>
<dbReference type="InterPro" id="IPR042127">
    <property type="entry name" value="TMEM45"/>
</dbReference>
<dbReference type="AlphaFoldDB" id="A0A091D849"/>
<comment type="similarity">
    <text evidence="2">Belongs to the TMEM45 family.</text>
</comment>
<dbReference type="EMBL" id="KN123138">
    <property type="protein sequence ID" value="KFO26653.1"/>
    <property type="molecule type" value="Genomic_DNA"/>
</dbReference>
<dbReference type="STRING" id="885580.ENSFDAP00000012434"/>
<keyword evidence="4 6" id="KW-1133">Transmembrane helix</keyword>
<sequence>MCLTGTEQEQVLGVQRLLLTLSGACRHTVPHQRLHCTSRFPRRMQGAGPTMGSFKGHVLPGSFFFIMGFWWSSKSILKYVCKKQKRTFYLGSKALFRQMEILEGIIIVIMALTGMLGEQFISGGPYLILYKDGQWNQLMGWHHCTMYFFFGLLGVANILCFTISSLPVSLPKLMLSNALFVETFIFQNHTHGREILDIFVHQLLALVSFLAALLAFMEFLTRNNVLLELLRSSLILLQGSWFWQVGFVLYPPSGGPAWDLTNHDNIMFLTICFCWHYALAYIIIGVNYAFVTW</sequence>
<dbReference type="PANTHER" id="PTHR16007">
    <property type="entry name" value="EPIDIDYMAL MEMBRANE PROTEIN E9-RELATED"/>
    <property type="match status" value="1"/>
</dbReference>
<name>A0A091D849_FUKDA</name>
<keyword evidence="5 6" id="KW-0472">Membrane</keyword>
<dbReference type="Proteomes" id="UP000028990">
    <property type="component" value="Unassembled WGS sequence"/>
</dbReference>
<evidence type="ECO:0000256" key="4">
    <source>
        <dbReference type="ARBA" id="ARBA00022989"/>
    </source>
</evidence>
<feature type="transmembrane region" description="Helical" evidence="6">
    <location>
        <begin position="198"/>
        <end position="217"/>
    </location>
</feature>
<feature type="transmembrane region" description="Helical" evidence="6">
    <location>
        <begin position="58"/>
        <end position="80"/>
    </location>
</feature>